<reference evidence="1 3" key="1">
    <citation type="journal article" date="2008" name="Science">
        <title>The Physcomitrella genome reveals evolutionary insights into the conquest of land by plants.</title>
        <authorList>
            <person name="Rensing S."/>
            <person name="Lang D."/>
            <person name="Zimmer A."/>
            <person name="Terry A."/>
            <person name="Salamov A."/>
            <person name="Shapiro H."/>
            <person name="Nishiyama T."/>
            <person name="Perroud P.-F."/>
            <person name="Lindquist E."/>
            <person name="Kamisugi Y."/>
            <person name="Tanahashi T."/>
            <person name="Sakakibara K."/>
            <person name="Fujita T."/>
            <person name="Oishi K."/>
            <person name="Shin-I T."/>
            <person name="Kuroki Y."/>
            <person name="Toyoda A."/>
            <person name="Suzuki Y."/>
            <person name="Hashimoto A."/>
            <person name="Yamaguchi K."/>
            <person name="Sugano A."/>
            <person name="Kohara Y."/>
            <person name="Fujiyama A."/>
            <person name="Anterola A."/>
            <person name="Aoki S."/>
            <person name="Ashton N."/>
            <person name="Barbazuk W.B."/>
            <person name="Barker E."/>
            <person name="Bennetzen J."/>
            <person name="Bezanilla M."/>
            <person name="Blankenship R."/>
            <person name="Cho S.H."/>
            <person name="Dutcher S."/>
            <person name="Estelle M."/>
            <person name="Fawcett J.A."/>
            <person name="Gundlach H."/>
            <person name="Hanada K."/>
            <person name="Heyl A."/>
            <person name="Hicks K.A."/>
            <person name="Hugh J."/>
            <person name="Lohr M."/>
            <person name="Mayer K."/>
            <person name="Melkozernov A."/>
            <person name="Murata T."/>
            <person name="Nelson D."/>
            <person name="Pils B."/>
            <person name="Prigge M."/>
            <person name="Reiss B."/>
            <person name="Renner T."/>
            <person name="Rombauts S."/>
            <person name="Rushton P."/>
            <person name="Sanderfoot A."/>
            <person name="Schween G."/>
            <person name="Shiu S.-H."/>
            <person name="Stueber K."/>
            <person name="Theodoulou F.L."/>
            <person name="Tu H."/>
            <person name="Van de Peer Y."/>
            <person name="Verrier P.J."/>
            <person name="Waters E."/>
            <person name="Wood A."/>
            <person name="Yang L."/>
            <person name="Cove D."/>
            <person name="Cuming A."/>
            <person name="Hasebe M."/>
            <person name="Lucas S."/>
            <person name="Mishler D.B."/>
            <person name="Reski R."/>
            <person name="Grigoriev I."/>
            <person name="Quatrano R.S."/>
            <person name="Boore J.L."/>
        </authorList>
    </citation>
    <scope>NUCLEOTIDE SEQUENCE [LARGE SCALE GENOMIC DNA]</scope>
    <source>
        <strain evidence="2 3">cv. Gransden 2004</strain>
    </source>
</reference>
<dbReference type="EnsemblPlants" id="Pp3c23_12910V3.1">
    <property type="protein sequence ID" value="PAC:32949586.CDS.1"/>
    <property type="gene ID" value="Pp3c23_12910"/>
</dbReference>
<reference evidence="1 3" key="2">
    <citation type="journal article" date="2018" name="Plant J.">
        <title>The Physcomitrella patens chromosome-scale assembly reveals moss genome structure and evolution.</title>
        <authorList>
            <person name="Lang D."/>
            <person name="Ullrich K.K."/>
            <person name="Murat F."/>
            <person name="Fuchs J."/>
            <person name="Jenkins J."/>
            <person name="Haas F.B."/>
            <person name="Piednoel M."/>
            <person name="Gundlach H."/>
            <person name="Van Bel M."/>
            <person name="Meyberg R."/>
            <person name="Vives C."/>
            <person name="Morata J."/>
            <person name="Symeonidi A."/>
            <person name="Hiss M."/>
            <person name="Muchero W."/>
            <person name="Kamisugi Y."/>
            <person name="Saleh O."/>
            <person name="Blanc G."/>
            <person name="Decker E.L."/>
            <person name="van Gessel N."/>
            <person name="Grimwood J."/>
            <person name="Hayes R.D."/>
            <person name="Graham S.W."/>
            <person name="Gunter L.E."/>
            <person name="McDaniel S.F."/>
            <person name="Hoernstein S.N.W."/>
            <person name="Larsson A."/>
            <person name="Li F.W."/>
            <person name="Perroud P.F."/>
            <person name="Phillips J."/>
            <person name="Ranjan P."/>
            <person name="Rokshar D.S."/>
            <person name="Rothfels C.J."/>
            <person name="Schneider L."/>
            <person name="Shu S."/>
            <person name="Stevenson D.W."/>
            <person name="Thummler F."/>
            <person name="Tillich M."/>
            <person name="Villarreal Aguilar J.C."/>
            <person name="Widiez T."/>
            <person name="Wong G.K."/>
            <person name="Wymore A."/>
            <person name="Zhang Y."/>
            <person name="Zimmer A.D."/>
            <person name="Quatrano R.S."/>
            <person name="Mayer K.F.X."/>
            <person name="Goodstein D."/>
            <person name="Casacuberta J.M."/>
            <person name="Vandepoele K."/>
            <person name="Reski R."/>
            <person name="Cuming A.C."/>
            <person name="Tuskan G.A."/>
            <person name="Maumus F."/>
            <person name="Salse J."/>
            <person name="Schmutz J."/>
            <person name="Rensing S.A."/>
        </authorList>
    </citation>
    <scope>NUCLEOTIDE SEQUENCE [LARGE SCALE GENOMIC DNA]</scope>
    <source>
        <strain evidence="2 3">cv. Gransden 2004</strain>
    </source>
</reference>
<proteinExistence type="predicted"/>
<sequence length="84" mass="9138">MMLWSAITAGVLQIIVEKRAFHCTAMLSIFDPAPVATTSIASPGKKIPHLDLRADNLLSVYWLPTNSSAEHASSSVKLQISWSD</sequence>
<reference evidence="2" key="3">
    <citation type="submission" date="2020-12" db="UniProtKB">
        <authorList>
            <consortium name="EnsemblPlants"/>
        </authorList>
    </citation>
    <scope>IDENTIFICATION</scope>
</reference>
<evidence type="ECO:0000313" key="2">
    <source>
        <dbReference type="EnsemblPlants" id="PAC:32949586.CDS.1"/>
    </source>
</evidence>
<dbReference type="InParanoid" id="A0A2K1IJ56"/>
<organism evidence="1">
    <name type="scientific">Physcomitrium patens</name>
    <name type="common">Spreading-leaved earth moss</name>
    <name type="synonym">Physcomitrella patens</name>
    <dbReference type="NCBI Taxonomy" id="3218"/>
    <lineage>
        <taxon>Eukaryota</taxon>
        <taxon>Viridiplantae</taxon>
        <taxon>Streptophyta</taxon>
        <taxon>Embryophyta</taxon>
        <taxon>Bryophyta</taxon>
        <taxon>Bryophytina</taxon>
        <taxon>Bryopsida</taxon>
        <taxon>Funariidae</taxon>
        <taxon>Funariales</taxon>
        <taxon>Funariaceae</taxon>
        <taxon>Physcomitrium</taxon>
    </lineage>
</organism>
<evidence type="ECO:0000313" key="3">
    <source>
        <dbReference type="Proteomes" id="UP000006727"/>
    </source>
</evidence>
<dbReference type="Gramene" id="Pp3c23_12910V3.1">
    <property type="protein sequence ID" value="PAC:32949586.CDS.1"/>
    <property type="gene ID" value="Pp3c23_12910"/>
</dbReference>
<keyword evidence="3" id="KW-1185">Reference proteome</keyword>
<dbReference type="Proteomes" id="UP000006727">
    <property type="component" value="Chromosome 23"/>
</dbReference>
<dbReference type="EMBL" id="ABEU02000023">
    <property type="protein sequence ID" value="PNR29304.1"/>
    <property type="molecule type" value="Genomic_DNA"/>
</dbReference>
<name>A0A2K1IJ56_PHYPA</name>
<gene>
    <name evidence="1" type="ORF">PHYPA_027996</name>
</gene>
<protein>
    <submittedName>
        <fullName evidence="1 2">Uncharacterized protein</fullName>
    </submittedName>
</protein>
<dbReference type="AlphaFoldDB" id="A0A2K1IJ56"/>
<evidence type="ECO:0000313" key="1">
    <source>
        <dbReference type="EMBL" id="PNR29304.1"/>
    </source>
</evidence>
<accession>A0A2K1IJ56</accession>